<sequence>MSKMLDVGPSDAVLGAAGVGDAESRARGCSRPIRLVGSRQSVNTATGEITTVYSSDQELDGRTYVRCGNRRASVCPSCSHEYKGDAWHLLMCGLAGGKGVPANVADHPCTFVTLTAPSFGAVHGKRRTGLCRPRRDHPLCPHGRPLWCSKRHEESDPQVGQPLCGQCYDYVGHVLWQWHAPELWRRFTIALQRALAKKAEVDLTTFRATCRISYSKVVEFQSRGLIHVHAPFRLDGPDGPDGGPSSLPLTVADLEDAIRDAAASVTLTEPGLEGTAYELRWGRQVDTRTISGATARDDRSRSAAHPEQVAAYLAKYLTKSTEDFGLSGRVRSSEHARLLGASPHVVRIIAAAEQLAGSVDNLARIADRHATLGYRGHPITKSRAYSVTFGQLRRLRRLHHRRPARLDPDADVRRVLDEDEPPEGFVHVSAFRYVGRGYLSTAEAAEAVRSAALSRIRSLPTQFVSREAKSQPAERK</sequence>
<protein>
    <submittedName>
        <fullName evidence="1">Replication initiation protein</fullName>
    </submittedName>
</protein>
<reference evidence="1 2" key="1">
    <citation type="submission" date="2013-08" db="EMBL/GenBank/DDBJ databases">
        <title>The genome sequence of Knoellia sinensis.</title>
        <authorList>
            <person name="Zhu W."/>
            <person name="Wang G."/>
        </authorList>
    </citation>
    <scope>NUCLEOTIDE SEQUENCE [LARGE SCALE GENOMIC DNA]</scope>
    <source>
        <strain evidence="1 2">KCTC 19936</strain>
    </source>
</reference>
<dbReference type="Pfam" id="PF20199">
    <property type="entry name" value="RepSA"/>
    <property type="match status" value="1"/>
</dbReference>
<dbReference type="STRING" id="1385520.N802_09685"/>
<proteinExistence type="predicted"/>
<organism evidence="1 2">
    <name type="scientific">Knoellia sinensis KCTC 19936</name>
    <dbReference type="NCBI Taxonomy" id="1385520"/>
    <lineage>
        <taxon>Bacteria</taxon>
        <taxon>Bacillati</taxon>
        <taxon>Actinomycetota</taxon>
        <taxon>Actinomycetes</taxon>
        <taxon>Micrococcales</taxon>
        <taxon>Intrasporangiaceae</taxon>
        <taxon>Knoellia</taxon>
    </lineage>
</organism>
<dbReference type="InterPro" id="IPR046828">
    <property type="entry name" value="RepSA"/>
</dbReference>
<accession>A0A0A0IYF2</accession>
<evidence type="ECO:0000313" key="1">
    <source>
        <dbReference type="EMBL" id="KGN30230.1"/>
    </source>
</evidence>
<gene>
    <name evidence="1" type="ORF">N802_09685</name>
</gene>
<dbReference type="Proteomes" id="UP000030002">
    <property type="component" value="Unassembled WGS sequence"/>
</dbReference>
<dbReference type="OrthoDB" id="3203793at2"/>
<comment type="caution">
    <text evidence="1">The sequence shown here is derived from an EMBL/GenBank/DDBJ whole genome shotgun (WGS) entry which is preliminary data.</text>
</comment>
<dbReference type="AlphaFoldDB" id="A0A0A0IYF2"/>
<keyword evidence="2" id="KW-1185">Reference proteome</keyword>
<dbReference type="EMBL" id="AVPJ01000021">
    <property type="protein sequence ID" value="KGN30230.1"/>
    <property type="molecule type" value="Genomic_DNA"/>
</dbReference>
<name>A0A0A0IYF2_9MICO</name>
<dbReference type="eggNOG" id="COG0484">
    <property type="taxonomic scope" value="Bacteria"/>
</dbReference>
<evidence type="ECO:0000313" key="2">
    <source>
        <dbReference type="Proteomes" id="UP000030002"/>
    </source>
</evidence>